<dbReference type="EMBL" id="MU251265">
    <property type="protein sequence ID" value="KAG9251915.1"/>
    <property type="molecule type" value="Genomic_DNA"/>
</dbReference>
<name>A0A9P7ZHZ5_9HYPO</name>
<accession>A0A9P7ZHZ5</accession>
<proteinExistence type="predicted"/>
<reference evidence="1" key="1">
    <citation type="journal article" date="2021" name="IMA Fungus">
        <title>Genomic characterization of three marine fungi, including Emericellopsis atlantica sp. nov. with signatures of a generalist lifestyle and marine biomass degradation.</title>
        <authorList>
            <person name="Hagestad O.C."/>
            <person name="Hou L."/>
            <person name="Andersen J.H."/>
            <person name="Hansen E.H."/>
            <person name="Altermark B."/>
            <person name="Li C."/>
            <person name="Kuhnert E."/>
            <person name="Cox R.J."/>
            <person name="Crous P.W."/>
            <person name="Spatafora J.W."/>
            <person name="Lail K."/>
            <person name="Amirebrahimi M."/>
            <person name="Lipzen A."/>
            <person name="Pangilinan J."/>
            <person name="Andreopoulos W."/>
            <person name="Hayes R.D."/>
            <person name="Ng V."/>
            <person name="Grigoriev I.V."/>
            <person name="Jackson S.A."/>
            <person name="Sutton T.D.S."/>
            <person name="Dobson A.D.W."/>
            <person name="Rama T."/>
        </authorList>
    </citation>
    <scope>NUCLEOTIDE SEQUENCE</scope>
    <source>
        <strain evidence="1">TS7</strain>
    </source>
</reference>
<dbReference type="OrthoDB" id="6040964at2759"/>
<dbReference type="RefSeq" id="XP_046115839.1">
    <property type="nucleotide sequence ID" value="XM_046258548.1"/>
</dbReference>
<comment type="caution">
    <text evidence="1">The sequence shown here is derived from an EMBL/GenBank/DDBJ whole genome shotgun (WGS) entry which is preliminary data.</text>
</comment>
<dbReference type="GeneID" id="70289451"/>
<organism evidence="1 2">
    <name type="scientific">Emericellopsis atlantica</name>
    <dbReference type="NCBI Taxonomy" id="2614577"/>
    <lineage>
        <taxon>Eukaryota</taxon>
        <taxon>Fungi</taxon>
        <taxon>Dikarya</taxon>
        <taxon>Ascomycota</taxon>
        <taxon>Pezizomycotina</taxon>
        <taxon>Sordariomycetes</taxon>
        <taxon>Hypocreomycetidae</taxon>
        <taxon>Hypocreales</taxon>
        <taxon>Bionectriaceae</taxon>
        <taxon>Emericellopsis</taxon>
    </lineage>
</organism>
<sequence>MMRGDTVFFFFSEREWSTRAPSEGIKSSYRSLQRKVLGSSVYSSSYTLCLYTSIPKELVSLYFSPSHPPHRTTTQFSHLHIPTHLFKMLFSTKTAIAIVAVLARATTSAADVVDDALASRSTGRSTGCGCPEGTVCYTYTIPGFGVPEVAAPGCKPANKKRQDSCGGCREGFECDDYAIGSSSPMCVPSSVKRQVDVAREMRQLRAVAEDVHKRQTVDQCGGCAEGQECVTVIVPGGPKIGTGMILEHRCGTPEEAQLRKRQLQAISADI</sequence>
<dbReference type="Proteomes" id="UP000887229">
    <property type="component" value="Unassembled WGS sequence"/>
</dbReference>
<gene>
    <name evidence="1" type="ORF">F5Z01DRAFT_256992</name>
</gene>
<evidence type="ECO:0000313" key="2">
    <source>
        <dbReference type="Proteomes" id="UP000887229"/>
    </source>
</evidence>
<keyword evidence="2" id="KW-1185">Reference proteome</keyword>
<dbReference type="AlphaFoldDB" id="A0A9P7ZHZ5"/>
<evidence type="ECO:0000313" key="1">
    <source>
        <dbReference type="EMBL" id="KAG9251915.1"/>
    </source>
</evidence>
<protein>
    <submittedName>
        <fullName evidence="1">Uncharacterized protein</fullName>
    </submittedName>
</protein>